<dbReference type="eggNOG" id="COG0745">
    <property type="taxonomic scope" value="Bacteria"/>
</dbReference>
<protein>
    <submittedName>
        <fullName evidence="4">Response regulator receiver</fullName>
    </submittedName>
</protein>
<dbReference type="EMBL" id="CP000909">
    <property type="protein sequence ID" value="ABY36975.1"/>
    <property type="molecule type" value="Genomic_DNA"/>
</dbReference>
<dbReference type="SUPFAM" id="SSF52172">
    <property type="entry name" value="CheY-like"/>
    <property type="match status" value="1"/>
</dbReference>
<dbReference type="STRING" id="324602.Caur_3797"/>
<dbReference type="GO" id="GO:0000160">
    <property type="term" value="P:phosphorelay signal transduction system"/>
    <property type="evidence" value="ECO:0000318"/>
    <property type="project" value="GO_Central"/>
</dbReference>
<dbReference type="Gene3D" id="3.40.50.2300">
    <property type="match status" value="1"/>
</dbReference>
<sequence>MKLVRKGANVVTSLQKILFIEDDPDIQMVAQLALEAVGGYAVQICSSGAEALATAEQFAPDLILLDVMMPGMDGPTTLKELRKRPALANTPVIFMTARVQRHEVEQYLALGAVDVISKPFDPMTLSEQVAAIWLKANETRSR</sequence>
<dbReference type="Pfam" id="PF00072">
    <property type="entry name" value="Response_reg"/>
    <property type="match status" value="1"/>
</dbReference>
<feature type="modified residue" description="4-aspartylphosphate" evidence="2">
    <location>
        <position position="66"/>
    </location>
</feature>
<dbReference type="PANTHER" id="PTHR44591:SF3">
    <property type="entry name" value="RESPONSE REGULATORY DOMAIN-CONTAINING PROTEIN"/>
    <property type="match status" value="1"/>
</dbReference>
<name>A9WCL3_CHLAA</name>
<evidence type="ECO:0000256" key="2">
    <source>
        <dbReference type="PROSITE-ProRule" id="PRU00169"/>
    </source>
</evidence>
<dbReference type="CDD" id="cd17552">
    <property type="entry name" value="REC_RR468-like"/>
    <property type="match status" value="1"/>
</dbReference>
<keyword evidence="5" id="KW-1185">Reference proteome</keyword>
<reference evidence="5" key="1">
    <citation type="journal article" date="2011" name="BMC Genomics">
        <title>Complete genome sequence of the filamentous anoxygenic phototrophic bacterium Chloroflexus aurantiacus.</title>
        <authorList>
            <person name="Tang K.H."/>
            <person name="Barry K."/>
            <person name="Chertkov O."/>
            <person name="Dalin E."/>
            <person name="Han C.S."/>
            <person name="Hauser L.J."/>
            <person name="Honchak B.M."/>
            <person name="Karbach L.E."/>
            <person name="Land M.L."/>
            <person name="Lapidus A."/>
            <person name="Larimer F.W."/>
            <person name="Mikhailova N."/>
            <person name="Pitluck S."/>
            <person name="Pierson B.K."/>
            <person name="Blankenship R.E."/>
        </authorList>
    </citation>
    <scope>NUCLEOTIDE SEQUENCE [LARGE SCALE GENOMIC DNA]</scope>
    <source>
        <strain evidence="5">ATCC 29366 / DSM 635 / J-10-fl</strain>
    </source>
</reference>
<dbReference type="PANTHER" id="PTHR44591">
    <property type="entry name" value="STRESS RESPONSE REGULATOR PROTEIN 1"/>
    <property type="match status" value="1"/>
</dbReference>
<dbReference type="InterPro" id="IPR011006">
    <property type="entry name" value="CheY-like_superfamily"/>
</dbReference>
<dbReference type="HOGENOM" id="CLU_000445_69_17_0"/>
<dbReference type="KEGG" id="cau:Caur_3797"/>
<dbReference type="PATRIC" id="fig|324602.8.peg.4263"/>
<proteinExistence type="predicted"/>
<dbReference type="Proteomes" id="UP000002008">
    <property type="component" value="Chromosome"/>
</dbReference>
<feature type="domain" description="Response regulatory" evidence="3">
    <location>
        <begin position="16"/>
        <end position="133"/>
    </location>
</feature>
<evidence type="ECO:0000313" key="5">
    <source>
        <dbReference type="Proteomes" id="UP000002008"/>
    </source>
</evidence>
<dbReference type="EnsemblBacteria" id="ABY36975">
    <property type="protein sequence ID" value="ABY36975"/>
    <property type="gene ID" value="Caur_3797"/>
</dbReference>
<dbReference type="AlphaFoldDB" id="A9WCL3"/>
<gene>
    <name evidence="4" type="ordered locus">Caur_3797</name>
</gene>
<evidence type="ECO:0000313" key="4">
    <source>
        <dbReference type="EMBL" id="ABY36975.1"/>
    </source>
</evidence>
<dbReference type="InterPro" id="IPR050595">
    <property type="entry name" value="Bact_response_regulator"/>
</dbReference>
<evidence type="ECO:0000259" key="3">
    <source>
        <dbReference type="PROSITE" id="PS50110"/>
    </source>
</evidence>
<keyword evidence="1 2" id="KW-0597">Phosphoprotein</keyword>
<accession>A9WCL3</accession>
<dbReference type="PROSITE" id="PS50110">
    <property type="entry name" value="RESPONSE_REGULATORY"/>
    <property type="match status" value="1"/>
</dbReference>
<dbReference type="InParanoid" id="A9WCL3"/>
<dbReference type="SMART" id="SM00448">
    <property type="entry name" value="REC"/>
    <property type="match status" value="1"/>
</dbReference>
<evidence type="ECO:0000256" key="1">
    <source>
        <dbReference type="ARBA" id="ARBA00022553"/>
    </source>
</evidence>
<dbReference type="InterPro" id="IPR001789">
    <property type="entry name" value="Sig_transdc_resp-reg_receiver"/>
</dbReference>
<dbReference type="GO" id="GO:0000156">
    <property type="term" value="F:phosphorelay response regulator activity"/>
    <property type="evidence" value="ECO:0000318"/>
    <property type="project" value="GO_Central"/>
</dbReference>
<organism evidence="4 5">
    <name type="scientific">Chloroflexus aurantiacus (strain ATCC 29366 / DSM 635 / J-10-fl)</name>
    <dbReference type="NCBI Taxonomy" id="324602"/>
    <lineage>
        <taxon>Bacteria</taxon>
        <taxon>Bacillati</taxon>
        <taxon>Chloroflexota</taxon>
        <taxon>Chloroflexia</taxon>
        <taxon>Chloroflexales</taxon>
        <taxon>Chloroflexineae</taxon>
        <taxon>Chloroflexaceae</taxon>
        <taxon>Chloroflexus</taxon>
    </lineage>
</organism>